<dbReference type="InterPro" id="IPR050815">
    <property type="entry name" value="TF_fung"/>
</dbReference>
<dbReference type="EMBL" id="AWSO01000032">
    <property type="protein sequence ID" value="ESK97199.1"/>
    <property type="molecule type" value="Genomic_DNA"/>
</dbReference>
<dbReference type="Proteomes" id="UP000017559">
    <property type="component" value="Unassembled WGS sequence"/>
</dbReference>
<gene>
    <name evidence="6" type="ORF">Moror_953</name>
</gene>
<comment type="subcellular location">
    <subcellularLocation>
        <location evidence="1">Nucleus</location>
    </subcellularLocation>
</comment>
<dbReference type="OrthoDB" id="2309723at2759"/>
<proteinExistence type="predicted"/>
<comment type="caution">
    <text evidence="6">The sequence shown here is derived from an EMBL/GenBank/DDBJ whole genome shotgun (WGS) entry which is preliminary data.</text>
</comment>
<sequence length="484" mass="53629">MDSQKCDGERPSCGPCRRSTEQFQDCEYTDSGATQSQILQEQIAVLESRLQQLQGQGSSLPPRKPTEDASAIQLHEPYRSGTSLEDTITPQIKQRLLGIFIDHALDIGFFLNIDRFANSALNTLPTERARNALLNTAYLWATHLSTLEELKHYESFFLKRALAGISQGLSGTSSPGTSVSRSTDILSVIQAEYLIAVYYFRNVKILEGKYHMTTAMSLAISAGLHTIRSLESTHLGNSAALGPPADAIEEGERITAFWAILSLNYCWTAIDSSPSNVVPSMRTGLRIDTPWPEDMETYVNMDIQPHLNAGHTVLRFLTDVSGTYDSGAPLSWRTFYAKASILFEQATHIGSKHWNSTYLALLEAYPTQSYADMVSRSPNTARSSVEFSTLDSLIIRFTQTMSTIHPATYSPLIQKHLSAAHFLAHIACIRLHYSFVDQQARSRQRVIDSAKAATTIITRMDGNSFIGPITGVSLPYTVFPNTSR</sequence>
<dbReference type="GO" id="GO:0000981">
    <property type="term" value="F:DNA-binding transcription factor activity, RNA polymerase II-specific"/>
    <property type="evidence" value="ECO:0007669"/>
    <property type="project" value="InterPro"/>
</dbReference>
<keyword evidence="7" id="KW-1185">Reference proteome</keyword>
<dbReference type="STRING" id="1381753.V2YZS1"/>
<evidence type="ECO:0000256" key="5">
    <source>
        <dbReference type="ARBA" id="ARBA00023242"/>
    </source>
</evidence>
<dbReference type="PANTHER" id="PTHR47338:SF29">
    <property type="entry name" value="ZN(2)-C6 FUNGAL-TYPE DOMAIN-CONTAINING PROTEIN"/>
    <property type="match status" value="1"/>
</dbReference>
<dbReference type="KEGG" id="mrr:Moror_953"/>
<evidence type="ECO:0000256" key="3">
    <source>
        <dbReference type="ARBA" id="ARBA00023015"/>
    </source>
</evidence>
<dbReference type="AlphaFoldDB" id="V2YZS1"/>
<keyword evidence="2" id="KW-0479">Metal-binding</keyword>
<dbReference type="PANTHER" id="PTHR47338">
    <property type="entry name" value="ZN(II)2CYS6 TRANSCRIPTION FACTOR (EUROFUNG)-RELATED"/>
    <property type="match status" value="1"/>
</dbReference>
<keyword evidence="3" id="KW-0805">Transcription regulation</keyword>
<dbReference type="Gene3D" id="4.10.240.10">
    <property type="entry name" value="Zn(2)-C6 fungal-type DNA-binding domain"/>
    <property type="match status" value="1"/>
</dbReference>
<name>V2YZS1_MONRO</name>
<reference evidence="6 7" key="1">
    <citation type="journal article" date="2014" name="BMC Genomics">
        <title>Genome and secretome analysis of the hemibiotrophic fungal pathogen, Moniliophthora roreri, which causes frosty pod rot disease of cacao: mechanisms of the biotrophic and necrotrophic phases.</title>
        <authorList>
            <person name="Meinhardt L.W."/>
            <person name="Costa G.G.L."/>
            <person name="Thomazella D.P.T."/>
            <person name="Teixeira P.J.P.L."/>
            <person name="Carazzolle M.F."/>
            <person name="Schuster S.C."/>
            <person name="Carlson J.E."/>
            <person name="Guiltinan M.J."/>
            <person name="Mieczkowski P."/>
            <person name="Farmer A."/>
            <person name="Ramaraj T."/>
            <person name="Crozier J."/>
            <person name="Davis R.E."/>
            <person name="Shao J."/>
            <person name="Melnick R.L."/>
            <person name="Pereira G.A.G."/>
            <person name="Bailey B.A."/>
        </authorList>
    </citation>
    <scope>NUCLEOTIDE SEQUENCE [LARGE SCALE GENOMIC DNA]</scope>
    <source>
        <strain evidence="6 7">MCA 2997</strain>
    </source>
</reference>
<evidence type="ECO:0000256" key="2">
    <source>
        <dbReference type="ARBA" id="ARBA00022723"/>
    </source>
</evidence>
<evidence type="ECO:0000256" key="1">
    <source>
        <dbReference type="ARBA" id="ARBA00004123"/>
    </source>
</evidence>
<keyword evidence="5" id="KW-0539">Nucleus</keyword>
<organism evidence="6 7">
    <name type="scientific">Moniliophthora roreri (strain MCA 2997)</name>
    <name type="common">Cocoa frosty pod rot fungus</name>
    <name type="synonym">Crinipellis roreri</name>
    <dbReference type="NCBI Taxonomy" id="1381753"/>
    <lineage>
        <taxon>Eukaryota</taxon>
        <taxon>Fungi</taxon>
        <taxon>Dikarya</taxon>
        <taxon>Basidiomycota</taxon>
        <taxon>Agaricomycotina</taxon>
        <taxon>Agaricomycetes</taxon>
        <taxon>Agaricomycetidae</taxon>
        <taxon>Agaricales</taxon>
        <taxon>Marasmiineae</taxon>
        <taxon>Marasmiaceae</taxon>
        <taxon>Moniliophthora</taxon>
    </lineage>
</organism>
<accession>V2YZS1</accession>
<evidence type="ECO:0000313" key="6">
    <source>
        <dbReference type="EMBL" id="ESK97199.1"/>
    </source>
</evidence>
<evidence type="ECO:0000313" key="7">
    <source>
        <dbReference type="Proteomes" id="UP000017559"/>
    </source>
</evidence>
<evidence type="ECO:0008006" key="8">
    <source>
        <dbReference type="Google" id="ProtNLM"/>
    </source>
</evidence>
<dbReference type="GO" id="GO:0008270">
    <property type="term" value="F:zinc ion binding"/>
    <property type="evidence" value="ECO:0007669"/>
    <property type="project" value="InterPro"/>
</dbReference>
<dbReference type="InterPro" id="IPR036864">
    <property type="entry name" value="Zn2-C6_fun-type_DNA-bd_sf"/>
</dbReference>
<keyword evidence="4" id="KW-0804">Transcription</keyword>
<dbReference type="HOGENOM" id="CLU_022337_1_1_1"/>
<protein>
    <recommendedName>
        <fullName evidence="8">Transcription factor domain-containing protein</fullName>
    </recommendedName>
</protein>
<dbReference type="GO" id="GO:0005634">
    <property type="term" value="C:nucleus"/>
    <property type="evidence" value="ECO:0007669"/>
    <property type="project" value="UniProtKB-SubCell"/>
</dbReference>
<evidence type="ECO:0000256" key="4">
    <source>
        <dbReference type="ARBA" id="ARBA00023163"/>
    </source>
</evidence>
<dbReference type="CDD" id="cd12148">
    <property type="entry name" value="fungal_TF_MHR"/>
    <property type="match status" value="1"/>
</dbReference>